<dbReference type="OrthoDB" id="5908779at2759"/>
<dbReference type="InterPro" id="IPR001810">
    <property type="entry name" value="F-box_dom"/>
</dbReference>
<gene>
    <name evidence="2" type="ORF">CRE_25938</name>
</gene>
<name>E3NK12_CAERE</name>
<dbReference type="PROSITE" id="PS50181">
    <property type="entry name" value="FBOX"/>
    <property type="match status" value="1"/>
</dbReference>
<dbReference type="EMBL" id="DS268773">
    <property type="protein sequence ID" value="EFP01580.1"/>
    <property type="molecule type" value="Genomic_DNA"/>
</dbReference>
<dbReference type="Pfam" id="PF17906">
    <property type="entry name" value="HTH_48"/>
    <property type="match status" value="1"/>
</dbReference>
<feature type="domain" description="F-box" evidence="1">
    <location>
        <begin position="38"/>
        <end position="90"/>
    </location>
</feature>
<keyword evidence="3" id="KW-1185">Reference proteome</keyword>
<dbReference type="Proteomes" id="UP000008281">
    <property type="component" value="Unassembled WGS sequence"/>
</dbReference>
<reference evidence="2" key="1">
    <citation type="submission" date="2007-07" db="EMBL/GenBank/DDBJ databases">
        <title>PCAP assembly of the Caenorhabditis remanei genome.</title>
        <authorList>
            <consortium name="The Caenorhabditis remanei Sequencing Consortium"/>
            <person name="Wilson R.K."/>
        </authorList>
    </citation>
    <scope>NUCLEOTIDE SEQUENCE [LARGE SCALE GENOMIC DNA]</scope>
    <source>
        <strain evidence="2">PB4641</strain>
    </source>
</reference>
<dbReference type="CDD" id="cd22150">
    <property type="entry name" value="F-box_CeFBXA-like"/>
    <property type="match status" value="1"/>
</dbReference>
<dbReference type="InterPro" id="IPR041426">
    <property type="entry name" value="Mos1_HTH"/>
</dbReference>
<dbReference type="HOGENOM" id="CLU_030831_3_3_1"/>
<evidence type="ECO:0000313" key="3">
    <source>
        <dbReference type="Proteomes" id="UP000008281"/>
    </source>
</evidence>
<accession>E3NK12</accession>
<evidence type="ECO:0000313" key="2">
    <source>
        <dbReference type="EMBL" id="EFP01580.1"/>
    </source>
</evidence>
<proteinExistence type="predicted"/>
<dbReference type="InParanoid" id="E3NK12"/>
<dbReference type="AlphaFoldDB" id="E3NK12"/>
<protein>
    <recommendedName>
        <fullName evidence="1">F-box domain-containing protein</fullName>
    </recommendedName>
</protein>
<organism evidence="3">
    <name type="scientific">Caenorhabditis remanei</name>
    <name type="common">Caenorhabditis vulgaris</name>
    <dbReference type="NCBI Taxonomy" id="31234"/>
    <lineage>
        <taxon>Eukaryota</taxon>
        <taxon>Metazoa</taxon>
        <taxon>Ecdysozoa</taxon>
        <taxon>Nematoda</taxon>
        <taxon>Chromadorea</taxon>
        <taxon>Rhabditida</taxon>
        <taxon>Rhabditina</taxon>
        <taxon>Rhabditomorpha</taxon>
        <taxon>Rhabditoidea</taxon>
        <taxon>Rhabditidae</taxon>
        <taxon>Peloderinae</taxon>
        <taxon>Caenorhabditis</taxon>
    </lineage>
</organism>
<sequence length="329" mass="38853">MKTLGDDFMTYPEFEFWYMRFAQGNFDLDYDISLEPKKRKITDLPVEIFEKVGDSLYFEDRVNLRLVSKDIQLLVDEWNPKVSDFTYYDFNYWTIVQNSKFYQFDGWKRPNPLPAVVSILKNPKLGFKVLTVCQDSKWMKIEEELRKSSTKLHIVGFTLLNNTVYPIDLRLFCLGCLEEVSLSIDGEAVKRIIEFVNPEHCKRLKMLTIETDRCPSDFPPNSFVGYPRFTIECYEGYCAKRVAEFIKKLMKSTKLELGILECVPSSSDYHANWEPIKKYLSVKDTLVPDRPNIRRYPIRGSTDFFEINIEELRIYVYSEKIFKISLIFC</sequence>
<evidence type="ECO:0000259" key="1">
    <source>
        <dbReference type="PROSITE" id="PS50181"/>
    </source>
</evidence>